<evidence type="ECO:0000256" key="3">
    <source>
        <dbReference type="ARBA" id="ARBA00022475"/>
    </source>
</evidence>
<dbReference type="InterPro" id="IPR000515">
    <property type="entry name" value="MetI-like"/>
</dbReference>
<dbReference type="AlphaFoldDB" id="A0A1V4SN55"/>
<feature type="transmembrane region" description="Helical" evidence="7">
    <location>
        <begin position="261"/>
        <end position="286"/>
    </location>
</feature>
<comment type="subcellular location">
    <subcellularLocation>
        <location evidence="1 7">Cell membrane</location>
        <topology evidence="1 7">Multi-pass membrane protein</topology>
    </subcellularLocation>
</comment>
<dbReference type="PROSITE" id="PS50928">
    <property type="entry name" value="ABC_TM1"/>
    <property type="match status" value="1"/>
</dbReference>
<organism evidence="9 10">
    <name type="scientific">Ruminiclostridium hungatei</name>
    <name type="common">Clostridium hungatei</name>
    <dbReference type="NCBI Taxonomy" id="48256"/>
    <lineage>
        <taxon>Bacteria</taxon>
        <taxon>Bacillati</taxon>
        <taxon>Bacillota</taxon>
        <taxon>Clostridia</taxon>
        <taxon>Eubacteriales</taxon>
        <taxon>Oscillospiraceae</taxon>
        <taxon>Ruminiclostridium</taxon>
    </lineage>
</organism>
<keyword evidence="2 7" id="KW-0813">Transport</keyword>
<comment type="similarity">
    <text evidence="7">Belongs to the binding-protein-dependent transport system permease family.</text>
</comment>
<feature type="transmembrane region" description="Helical" evidence="7">
    <location>
        <begin position="67"/>
        <end position="92"/>
    </location>
</feature>
<keyword evidence="3" id="KW-1003">Cell membrane</keyword>
<evidence type="ECO:0000256" key="6">
    <source>
        <dbReference type="ARBA" id="ARBA00023136"/>
    </source>
</evidence>
<dbReference type="InterPro" id="IPR050809">
    <property type="entry name" value="UgpAE/MalFG_permease"/>
</dbReference>
<dbReference type="EMBL" id="MZGX01000007">
    <property type="protein sequence ID" value="OPX44895.1"/>
    <property type="molecule type" value="Genomic_DNA"/>
</dbReference>
<dbReference type="RefSeq" id="WP_080063890.1">
    <property type="nucleotide sequence ID" value="NZ_MZGX01000007.1"/>
</dbReference>
<accession>A0A1V4SN55</accession>
<evidence type="ECO:0000313" key="9">
    <source>
        <dbReference type="EMBL" id="OPX44895.1"/>
    </source>
</evidence>
<name>A0A1V4SN55_RUMHU</name>
<evidence type="ECO:0000256" key="7">
    <source>
        <dbReference type="RuleBase" id="RU363032"/>
    </source>
</evidence>
<keyword evidence="10" id="KW-1185">Reference proteome</keyword>
<evidence type="ECO:0000256" key="4">
    <source>
        <dbReference type="ARBA" id="ARBA00022692"/>
    </source>
</evidence>
<evidence type="ECO:0000256" key="2">
    <source>
        <dbReference type="ARBA" id="ARBA00022448"/>
    </source>
</evidence>
<feature type="transmembrane region" description="Helical" evidence="7">
    <location>
        <begin position="12"/>
        <end position="36"/>
    </location>
</feature>
<feature type="transmembrane region" description="Helical" evidence="7">
    <location>
        <begin position="156"/>
        <end position="178"/>
    </location>
</feature>
<keyword evidence="5 7" id="KW-1133">Transmembrane helix</keyword>
<dbReference type="InterPro" id="IPR035906">
    <property type="entry name" value="MetI-like_sf"/>
</dbReference>
<dbReference type="PANTHER" id="PTHR43227:SF8">
    <property type="entry name" value="DIACETYLCHITOBIOSE UPTAKE SYSTEM PERMEASE PROTEIN DASB"/>
    <property type="match status" value="1"/>
</dbReference>
<evidence type="ECO:0000256" key="5">
    <source>
        <dbReference type="ARBA" id="ARBA00022989"/>
    </source>
</evidence>
<dbReference type="Gene3D" id="1.10.3720.10">
    <property type="entry name" value="MetI-like"/>
    <property type="match status" value="1"/>
</dbReference>
<dbReference type="GO" id="GO:0005886">
    <property type="term" value="C:plasma membrane"/>
    <property type="evidence" value="ECO:0007669"/>
    <property type="project" value="UniProtKB-SubCell"/>
</dbReference>
<keyword evidence="6 7" id="KW-0472">Membrane</keyword>
<protein>
    <submittedName>
        <fullName evidence="9">Lactose transport system permease protein LacF</fullName>
    </submittedName>
</protein>
<keyword evidence="4 7" id="KW-0812">Transmembrane</keyword>
<dbReference type="Proteomes" id="UP000191554">
    <property type="component" value="Unassembled WGS sequence"/>
</dbReference>
<reference evidence="9 10" key="1">
    <citation type="submission" date="2017-03" db="EMBL/GenBank/DDBJ databases">
        <title>Genome sequence of Clostridium hungatei DSM 14427.</title>
        <authorList>
            <person name="Poehlein A."/>
            <person name="Daniel R."/>
        </authorList>
    </citation>
    <scope>NUCLEOTIDE SEQUENCE [LARGE SCALE GENOMIC DNA]</scope>
    <source>
        <strain evidence="9 10">DSM 14427</strain>
    </source>
</reference>
<dbReference type="SUPFAM" id="SSF161098">
    <property type="entry name" value="MetI-like"/>
    <property type="match status" value="1"/>
</dbReference>
<feature type="transmembrane region" description="Helical" evidence="7">
    <location>
        <begin position="213"/>
        <end position="235"/>
    </location>
</feature>
<sequence length="294" mass="32547">MDRVLSNKKAIIFFLFPALVMFIAVIIIPIVMSSYYSLQDWSGFGKGTFIGFANYKGLISDPIFIKAAINSLILAAASVFIQLPISLFLALVLAKGVKFEKSFVTIYFIPVIISTVVIGQLWMKVYNYDYGILNLLLRSIGLDSWTQEWLGDTKQALGATFIPIIWQYIGYHMLLLYAGIKSISTDVFEAAVIDGSSWWNTSLKITIPMLKPVLNVSVIFAVTGALKVFDLVYVLTGGGPAHASEVIGTYMVSTIFKGNQYGYGSAMAIFVILECFVLSILVGFLFREREGAER</sequence>
<evidence type="ECO:0000313" key="10">
    <source>
        <dbReference type="Proteomes" id="UP000191554"/>
    </source>
</evidence>
<evidence type="ECO:0000256" key="1">
    <source>
        <dbReference type="ARBA" id="ARBA00004651"/>
    </source>
</evidence>
<dbReference type="GO" id="GO:0055085">
    <property type="term" value="P:transmembrane transport"/>
    <property type="evidence" value="ECO:0007669"/>
    <property type="project" value="InterPro"/>
</dbReference>
<comment type="caution">
    <text evidence="9">The sequence shown here is derived from an EMBL/GenBank/DDBJ whole genome shotgun (WGS) entry which is preliminary data.</text>
</comment>
<dbReference type="CDD" id="cd06261">
    <property type="entry name" value="TM_PBP2"/>
    <property type="match status" value="1"/>
</dbReference>
<dbReference type="OrthoDB" id="1737794at2"/>
<feature type="transmembrane region" description="Helical" evidence="7">
    <location>
        <begin position="104"/>
        <end position="123"/>
    </location>
</feature>
<evidence type="ECO:0000259" key="8">
    <source>
        <dbReference type="PROSITE" id="PS50928"/>
    </source>
</evidence>
<dbReference type="PANTHER" id="PTHR43227">
    <property type="entry name" value="BLL4140 PROTEIN"/>
    <property type="match status" value="1"/>
</dbReference>
<proteinExistence type="inferred from homology"/>
<dbReference type="STRING" id="48256.CLHUN_14490"/>
<dbReference type="Pfam" id="PF00528">
    <property type="entry name" value="BPD_transp_1"/>
    <property type="match status" value="1"/>
</dbReference>
<feature type="domain" description="ABC transmembrane type-1" evidence="8">
    <location>
        <begin position="68"/>
        <end position="282"/>
    </location>
</feature>
<gene>
    <name evidence="9" type="primary">lacF_2</name>
    <name evidence="9" type="ORF">CLHUN_14490</name>
</gene>